<comment type="caution">
    <text evidence="10">The sequence shown here is derived from an EMBL/GenBank/DDBJ whole genome shotgun (WGS) entry which is preliminary data.</text>
</comment>
<feature type="region of interest" description="Disordered" evidence="7">
    <location>
        <begin position="281"/>
        <end position="311"/>
    </location>
</feature>
<evidence type="ECO:0000259" key="9">
    <source>
        <dbReference type="PROSITE" id="PS50157"/>
    </source>
</evidence>
<keyword evidence="2" id="KW-0862">Zinc</keyword>
<feature type="region of interest" description="Disordered" evidence="7">
    <location>
        <begin position="1"/>
        <end position="30"/>
    </location>
</feature>
<dbReference type="SMART" id="SM00355">
    <property type="entry name" value="ZnF_C2H2"/>
    <property type="match status" value="2"/>
</dbReference>
<dbReference type="SMART" id="SM00066">
    <property type="entry name" value="GAL4"/>
    <property type="match status" value="1"/>
</dbReference>
<dbReference type="InterPro" id="IPR001138">
    <property type="entry name" value="Zn2Cys6_DnaBD"/>
</dbReference>
<keyword evidence="5" id="KW-0539">Nucleus</keyword>
<name>A0ABQ8KNP4_9APHY</name>
<dbReference type="InterPro" id="IPR007219">
    <property type="entry name" value="XnlR_reg_dom"/>
</dbReference>
<evidence type="ECO:0000256" key="4">
    <source>
        <dbReference type="ARBA" id="ARBA00023163"/>
    </source>
</evidence>
<dbReference type="RefSeq" id="XP_047781191.1">
    <property type="nucleotide sequence ID" value="XM_047927250.1"/>
</dbReference>
<evidence type="ECO:0000256" key="7">
    <source>
        <dbReference type="SAM" id="MobiDB-lite"/>
    </source>
</evidence>
<dbReference type="Pfam" id="PF04082">
    <property type="entry name" value="Fungal_trans"/>
    <property type="match status" value="1"/>
</dbReference>
<dbReference type="PROSITE" id="PS50157">
    <property type="entry name" value="ZINC_FINGER_C2H2_2"/>
    <property type="match status" value="1"/>
</dbReference>
<dbReference type="Gene3D" id="4.10.240.10">
    <property type="entry name" value="Zn(2)-C6 fungal-type DNA-binding domain"/>
    <property type="match status" value="1"/>
</dbReference>
<keyword evidence="1" id="KW-0479">Metal-binding</keyword>
<evidence type="ECO:0000256" key="3">
    <source>
        <dbReference type="ARBA" id="ARBA00023015"/>
    </source>
</evidence>
<organism evidence="10 11">
    <name type="scientific">Rhodofomes roseus</name>
    <dbReference type="NCBI Taxonomy" id="34475"/>
    <lineage>
        <taxon>Eukaryota</taxon>
        <taxon>Fungi</taxon>
        <taxon>Dikarya</taxon>
        <taxon>Basidiomycota</taxon>
        <taxon>Agaricomycotina</taxon>
        <taxon>Agaricomycetes</taxon>
        <taxon>Polyporales</taxon>
        <taxon>Rhodofomes</taxon>
    </lineage>
</organism>
<gene>
    <name evidence="10" type="ORF">C8Q71DRAFT_856049</name>
</gene>
<evidence type="ECO:0000256" key="6">
    <source>
        <dbReference type="PROSITE-ProRule" id="PRU00042"/>
    </source>
</evidence>
<feature type="domain" description="Zn(2)-C6 fungal-type" evidence="8">
    <location>
        <begin position="114"/>
        <end position="143"/>
    </location>
</feature>
<evidence type="ECO:0000259" key="8">
    <source>
        <dbReference type="PROSITE" id="PS50048"/>
    </source>
</evidence>
<dbReference type="InterPro" id="IPR013087">
    <property type="entry name" value="Znf_C2H2_type"/>
</dbReference>
<dbReference type="PROSITE" id="PS00463">
    <property type="entry name" value="ZN2_CY6_FUNGAL_1"/>
    <property type="match status" value="1"/>
</dbReference>
<evidence type="ECO:0000256" key="5">
    <source>
        <dbReference type="ARBA" id="ARBA00023242"/>
    </source>
</evidence>
<protein>
    <submittedName>
        <fullName evidence="10">Uncharacterized protein</fullName>
    </submittedName>
</protein>
<dbReference type="GeneID" id="72007982"/>
<keyword evidence="4" id="KW-0804">Transcription</keyword>
<dbReference type="SUPFAM" id="SSF57701">
    <property type="entry name" value="Zn2/Cys6 DNA-binding domain"/>
    <property type="match status" value="1"/>
</dbReference>
<dbReference type="Pfam" id="PF00172">
    <property type="entry name" value="Zn_clus"/>
    <property type="match status" value="1"/>
</dbReference>
<feature type="region of interest" description="Disordered" evidence="7">
    <location>
        <begin position="343"/>
        <end position="372"/>
    </location>
</feature>
<dbReference type="CDD" id="cd00067">
    <property type="entry name" value="GAL4"/>
    <property type="match status" value="1"/>
</dbReference>
<sequence>MSTDVADSTPSLGSAVVVDESAPDTPAELKKDGTASRMRLHKGNIPTVPQTKACPMCPAKFTRTTHLSRHLRTHTRDKLHECDKCHSQFTRSDLLTRHKRSCGDPNANRSRRKSCKACADSKVKCDLQQPCSKCQARGRECVYVSGHSVSSGARVTKEETKVLDAFDEELAKVLANPPLASSSTAHTLTPDGYLNQVAVPSVDASAIPLPAGPQLTTPFPSATYTSSTVDFAIASSSMFAQIDNPDIAHGGTQGGINDMFGAGEIFDDLLGGMFAPSQQMMPPSEFSHSGKGKDAMGAFPDFGNSQGSDSSLASTPFPDALFDLSTMPLSTSNQHLFDYLPSAGPSTASSSSPGSSGSASSPSTKDAQSQSLTAHDGLSPACLLTYLSLFFSAYLTNMPIVHAATFVREGRHPLLITAMETCGALYVKTRAAIDFIDQNLAKARDELVVEFAKEASSQEWQRQIDLVLAADLFQTVGLFHHSSEQRSFSNVYHGIFAMMIRLNGFADKCMEWSPPADINASNVEQIWRGWARQETARRGVAVSYMHDCCHCLYFNLRPTYETAAFDMYLPCEDALWTASSAEEWFAILRKPSRYGTMQQRLSGPRLQRSYAKLAAPSEALSPPPVFNPWQHLILIHVLLRQLFEEFIEARSPESEGGQPAAAPGTQPEYISQERIFSFQATLHRWLQSWLQSPESPQYSELEPRFVEQALPYYWIAQVAIMAYQERLPPFCTGTVYLASGEAKFRLMKKWEKHIRNFLRRGGKEPTLSFAELVNVRLRKWDPNAGHEDDPVNLLGFFPQL</sequence>
<keyword evidence="3" id="KW-0805">Transcription regulation</keyword>
<keyword evidence="6" id="KW-0863">Zinc-finger</keyword>
<proteinExistence type="predicted"/>
<dbReference type="PANTHER" id="PTHR47660:SF2">
    <property type="entry name" value="TRANSCRIPTION FACTOR WITH C2H2 AND ZN(2)-CYS(6) DNA BINDING DOMAIN (EUROFUNG)"/>
    <property type="match status" value="1"/>
</dbReference>
<feature type="compositionally biased region" description="Polar residues" evidence="7">
    <location>
        <begin position="1"/>
        <end position="12"/>
    </location>
</feature>
<reference evidence="10 11" key="1">
    <citation type="journal article" date="2021" name="Environ. Microbiol.">
        <title>Gene family expansions and transcriptome signatures uncover fungal adaptations to wood decay.</title>
        <authorList>
            <person name="Hage H."/>
            <person name="Miyauchi S."/>
            <person name="Viragh M."/>
            <person name="Drula E."/>
            <person name="Min B."/>
            <person name="Chaduli D."/>
            <person name="Navarro D."/>
            <person name="Favel A."/>
            <person name="Norest M."/>
            <person name="Lesage-Meessen L."/>
            <person name="Balint B."/>
            <person name="Merenyi Z."/>
            <person name="de Eugenio L."/>
            <person name="Morin E."/>
            <person name="Martinez A.T."/>
            <person name="Baldrian P."/>
            <person name="Stursova M."/>
            <person name="Martinez M.J."/>
            <person name="Novotny C."/>
            <person name="Magnuson J.K."/>
            <person name="Spatafora J.W."/>
            <person name="Maurice S."/>
            <person name="Pangilinan J."/>
            <person name="Andreopoulos W."/>
            <person name="LaButti K."/>
            <person name="Hundley H."/>
            <person name="Na H."/>
            <person name="Kuo A."/>
            <person name="Barry K."/>
            <person name="Lipzen A."/>
            <person name="Henrissat B."/>
            <person name="Riley R."/>
            <person name="Ahrendt S."/>
            <person name="Nagy L.G."/>
            <person name="Grigoriev I.V."/>
            <person name="Martin F."/>
            <person name="Rosso M.N."/>
        </authorList>
    </citation>
    <scope>NUCLEOTIDE SEQUENCE [LARGE SCALE GENOMIC DNA]</scope>
    <source>
        <strain evidence="10 11">CIRM-BRFM 1785</strain>
    </source>
</reference>
<dbReference type="InterPro" id="IPR036236">
    <property type="entry name" value="Znf_C2H2_sf"/>
</dbReference>
<evidence type="ECO:0000313" key="11">
    <source>
        <dbReference type="Proteomes" id="UP000814176"/>
    </source>
</evidence>
<dbReference type="PROSITE" id="PS00028">
    <property type="entry name" value="ZINC_FINGER_C2H2_1"/>
    <property type="match status" value="1"/>
</dbReference>
<accession>A0ABQ8KNP4</accession>
<dbReference type="EMBL" id="JADCUA010000006">
    <property type="protein sequence ID" value="KAH9839436.1"/>
    <property type="molecule type" value="Genomic_DNA"/>
</dbReference>
<dbReference type="CDD" id="cd12148">
    <property type="entry name" value="fungal_TF_MHR"/>
    <property type="match status" value="1"/>
</dbReference>
<evidence type="ECO:0000256" key="1">
    <source>
        <dbReference type="ARBA" id="ARBA00022723"/>
    </source>
</evidence>
<dbReference type="PANTHER" id="PTHR47660">
    <property type="entry name" value="TRANSCRIPTION FACTOR WITH C2H2 AND ZN(2)-CYS(6) DNA BINDING DOMAIN (EUROFUNG)-RELATED-RELATED"/>
    <property type="match status" value="1"/>
</dbReference>
<keyword evidence="11" id="KW-1185">Reference proteome</keyword>
<dbReference type="InterPro" id="IPR036864">
    <property type="entry name" value="Zn2-C6_fun-type_DNA-bd_sf"/>
</dbReference>
<feature type="compositionally biased region" description="Low complexity" evidence="7">
    <location>
        <begin position="343"/>
        <end position="364"/>
    </location>
</feature>
<dbReference type="PROSITE" id="PS50048">
    <property type="entry name" value="ZN2_CY6_FUNGAL_2"/>
    <property type="match status" value="1"/>
</dbReference>
<feature type="domain" description="C2H2-type" evidence="9">
    <location>
        <begin position="52"/>
        <end position="79"/>
    </location>
</feature>
<dbReference type="SUPFAM" id="SSF57667">
    <property type="entry name" value="beta-beta-alpha zinc fingers"/>
    <property type="match status" value="1"/>
</dbReference>
<dbReference type="Gene3D" id="3.30.160.60">
    <property type="entry name" value="Classic Zinc Finger"/>
    <property type="match status" value="2"/>
</dbReference>
<evidence type="ECO:0000313" key="10">
    <source>
        <dbReference type="EMBL" id="KAH9839436.1"/>
    </source>
</evidence>
<dbReference type="Proteomes" id="UP000814176">
    <property type="component" value="Unassembled WGS sequence"/>
</dbReference>
<evidence type="ECO:0000256" key="2">
    <source>
        <dbReference type="ARBA" id="ARBA00022833"/>
    </source>
</evidence>